<dbReference type="Gene3D" id="1.20.120.1200">
    <property type="entry name" value="NADH-ubiquinone/plastoquinone oxidoreductase chain 6, subunit NuoJ"/>
    <property type="match status" value="1"/>
</dbReference>
<dbReference type="OrthoDB" id="8138833at2"/>
<keyword evidence="2" id="KW-0472">Membrane</keyword>
<evidence type="ECO:0000256" key="2">
    <source>
        <dbReference type="RuleBase" id="RU004429"/>
    </source>
</evidence>
<comment type="catalytic activity">
    <reaction evidence="2">
        <text>a quinone + NADH + 5 H(+)(in) = a quinol + NAD(+) + 4 H(+)(out)</text>
        <dbReference type="Rhea" id="RHEA:57888"/>
        <dbReference type="ChEBI" id="CHEBI:15378"/>
        <dbReference type="ChEBI" id="CHEBI:24646"/>
        <dbReference type="ChEBI" id="CHEBI:57540"/>
        <dbReference type="ChEBI" id="CHEBI:57945"/>
        <dbReference type="ChEBI" id="CHEBI:132124"/>
    </reaction>
</comment>
<comment type="caution">
    <text evidence="2">Lacks conserved residue(s) required for the propagation of feature annotation.</text>
</comment>
<comment type="similarity">
    <text evidence="1 2">Belongs to the complex I subunit 6 family.</text>
</comment>
<comment type="caution">
    <text evidence="3">The sequence shown here is derived from an EMBL/GenBank/DDBJ whole genome shotgun (WGS) entry which is preliminary data.</text>
</comment>
<feature type="transmembrane region" description="Helical" evidence="2">
    <location>
        <begin position="30"/>
        <end position="47"/>
    </location>
</feature>
<evidence type="ECO:0000313" key="4">
    <source>
        <dbReference type="Proteomes" id="UP000248134"/>
    </source>
</evidence>
<keyword evidence="2" id="KW-1133">Transmembrane helix</keyword>
<gene>
    <name evidence="3" type="ORF">DNX69_12405</name>
</gene>
<organism evidence="3 4">
    <name type="scientific">Rhodopseudomonas palustris</name>
    <dbReference type="NCBI Taxonomy" id="1076"/>
    <lineage>
        <taxon>Bacteria</taxon>
        <taxon>Pseudomonadati</taxon>
        <taxon>Pseudomonadota</taxon>
        <taxon>Alphaproteobacteria</taxon>
        <taxon>Hyphomicrobiales</taxon>
        <taxon>Nitrobacteraceae</taxon>
        <taxon>Rhodopseudomonas</taxon>
    </lineage>
</organism>
<accession>A0A323UL06</accession>
<dbReference type="Pfam" id="PF00499">
    <property type="entry name" value="Oxidored_q3"/>
    <property type="match status" value="1"/>
</dbReference>
<dbReference type="InterPro" id="IPR001457">
    <property type="entry name" value="NADH_UbQ/plastoQ_OxRdtase_su6"/>
</dbReference>
<feature type="transmembrane region" description="Helical" evidence="2">
    <location>
        <begin position="93"/>
        <end position="110"/>
    </location>
</feature>
<evidence type="ECO:0000256" key="1">
    <source>
        <dbReference type="ARBA" id="ARBA00005698"/>
    </source>
</evidence>
<dbReference type="EC" id="7.1.1.-" evidence="2"/>
<dbReference type="InterPro" id="IPR042106">
    <property type="entry name" value="Nuo/plastoQ_OxRdtase_6_NuoJ"/>
</dbReference>
<comment type="function">
    <text evidence="2">NDH-1 shuttles electrons from NADH, via FMN and iron-sulfur (Fe-S) centers, to quinones in the respiratory chain. Couples the redox reaction to proton translocation (for every two electrons transferred, four hydrogen ions are translocated across the cytoplasmic membrane), and thus conserves the redox energy in a proton gradient.</text>
</comment>
<comment type="subcellular location">
    <subcellularLocation>
        <location evidence="2">Cell membrane</location>
        <topology evidence="2">Multi-pass membrane protein</topology>
    </subcellularLocation>
</comment>
<dbReference type="RefSeq" id="WP_110786307.1">
    <property type="nucleotide sequence ID" value="NZ_QKQS01000022.1"/>
</dbReference>
<name>A0A323UL06_RHOPL</name>
<dbReference type="GO" id="GO:0008137">
    <property type="term" value="F:NADH dehydrogenase (ubiquinone) activity"/>
    <property type="evidence" value="ECO:0007669"/>
    <property type="project" value="UniProtKB-UniRule"/>
</dbReference>
<keyword evidence="2" id="KW-1003">Cell membrane</keyword>
<evidence type="ECO:0000313" key="3">
    <source>
        <dbReference type="EMBL" id="PZA11646.1"/>
    </source>
</evidence>
<dbReference type="PANTHER" id="PTHR33269">
    <property type="entry name" value="NADH-UBIQUINONE OXIDOREDUCTASE CHAIN 6"/>
    <property type="match status" value="1"/>
</dbReference>
<feature type="transmembrane region" description="Helical" evidence="2">
    <location>
        <begin position="54"/>
        <end position="73"/>
    </location>
</feature>
<dbReference type="AlphaFoldDB" id="A0A323UL06"/>
<reference evidence="3 4" key="1">
    <citation type="submission" date="2018-06" db="EMBL/GenBank/DDBJ databases">
        <title>Draft Whole-Genome Sequence of the purple photosynthetic bacterium Rhodospeudomonas palustris XCP.</title>
        <authorList>
            <person name="Rayyan A."/>
            <person name="Meyer T.E."/>
            <person name="Kyndt J.A."/>
        </authorList>
    </citation>
    <scope>NUCLEOTIDE SEQUENCE [LARGE SCALE GENOMIC DNA]</scope>
    <source>
        <strain evidence="3 4">XCP</strain>
    </source>
</reference>
<dbReference type="PANTHER" id="PTHR33269:SF17">
    <property type="entry name" value="NADH-UBIQUINONE OXIDOREDUCTASE CHAIN 6"/>
    <property type="match status" value="1"/>
</dbReference>
<keyword evidence="2" id="KW-0520">NAD</keyword>
<feature type="transmembrane region" description="Helical" evidence="2">
    <location>
        <begin position="131"/>
        <end position="154"/>
    </location>
</feature>
<protein>
    <recommendedName>
        <fullName evidence="2">NADH-quinone oxidoreductase subunit J</fullName>
        <ecNumber evidence="2">7.1.1.-</ecNumber>
    </recommendedName>
</protein>
<dbReference type="Proteomes" id="UP000248134">
    <property type="component" value="Unassembled WGS sequence"/>
</dbReference>
<keyword evidence="2" id="KW-0874">Quinone</keyword>
<dbReference type="GO" id="GO:0005886">
    <property type="term" value="C:plasma membrane"/>
    <property type="evidence" value="ECO:0007669"/>
    <property type="project" value="UniProtKB-SubCell"/>
</dbReference>
<keyword evidence="2" id="KW-0812">Transmembrane</keyword>
<proteinExistence type="inferred from homology"/>
<dbReference type="GO" id="GO:0048038">
    <property type="term" value="F:quinone binding"/>
    <property type="evidence" value="ECO:0007669"/>
    <property type="project" value="UniProtKB-UniRule"/>
</dbReference>
<dbReference type="EMBL" id="QKQS01000022">
    <property type="protein sequence ID" value="PZA11646.1"/>
    <property type="molecule type" value="Genomic_DNA"/>
</dbReference>
<sequence length="168" mass="17678">MSSLLAIYAGAFALISAALSVTRPNAVHALLYLVVTLLALAVCFFALGAAFAAVLLIMIYAGAIVVLFVFVVMTLPVSPEAITRERALLRRAWPLPVLMSVLIVAPFVFGEFGLKAIGQPAPVSAQEVGKLLFGPWALAVELASLLLLAGLIGVRHIGRNDRSPRSGS</sequence>